<gene>
    <name evidence="4" type="ORF">MONBRDRAFT_29169</name>
</gene>
<keyword evidence="2" id="KW-0175">Coiled coil</keyword>
<dbReference type="GO" id="GO:0005769">
    <property type="term" value="C:early endosome"/>
    <property type="evidence" value="ECO:0000318"/>
    <property type="project" value="GO_Central"/>
</dbReference>
<sequence length="403" mass="42795">MADLLDELEDDEPEGVEVVRADENPFSFRKFAGLEDSNPGSGEASLATQAPGKPTLQPTKTSAQTKPQSKKLLFEDSESDDETSIPGLSTARHGVPANGQQSGQKKTEATENPFSFTAFVQKSATVTTSSAIAPTPSPTVATTRAKSSASATPSSQGSSSTSTRIVSNSSGSVNHDQSSAPVLPKNSKPQATFKEDISDDDDNDSFAESPPPSAAVPTTLPDVDAASPAEAKAPKRRSSSSGVASRVREKIAGLEREVAERSAELVQVKDKSRTVITDLRAKIKQLQTEAQAQKERADAAEARLRRKEKKDAEELQAMQQFASAAESNLAASVQRAVDAESRAAALEAELYAARQGLPTPAMEYLHHVCQQLEQMGQEAATELRCVVCTPCSLATSPLQWLLT</sequence>
<dbReference type="GO" id="GO:0055037">
    <property type="term" value="C:recycling endosome"/>
    <property type="evidence" value="ECO:0000318"/>
    <property type="project" value="GO_Central"/>
</dbReference>
<dbReference type="GO" id="GO:0045724">
    <property type="term" value="P:positive regulation of cilium assembly"/>
    <property type="evidence" value="ECO:0000318"/>
    <property type="project" value="GO_Central"/>
</dbReference>
<reference evidence="4 5" key="1">
    <citation type="journal article" date="2008" name="Nature">
        <title>The genome of the choanoflagellate Monosiga brevicollis and the origin of metazoans.</title>
        <authorList>
            <consortium name="JGI Sequencing"/>
            <person name="King N."/>
            <person name="Westbrook M.J."/>
            <person name="Young S.L."/>
            <person name="Kuo A."/>
            <person name="Abedin M."/>
            <person name="Chapman J."/>
            <person name="Fairclough S."/>
            <person name="Hellsten U."/>
            <person name="Isogai Y."/>
            <person name="Letunic I."/>
            <person name="Marr M."/>
            <person name="Pincus D."/>
            <person name="Putnam N."/>
            <person name="Rokas A."/>
            <person name="Wright K.J."/>
            <person name="Zuzow R."/>
            <person name="Dirks W."/>
            <person name="Good M."/>
            <person name="Goodstein D."/>
            <person name="Lemons D."/>
            <person name="Li W."/>
            <person name="Lyons J.B."/>
            <person name="Morris A."/>
            <person name="Nichols S."/>
            <person name="Richter D.J."/>
            <person name="Salamov A."/>
            <person name="Bork P."/>
            <person name="Lim W.A."/>
            <person name="Manning G."/>
            <person name="Miller W.T."/>
            <person name="McGinnis W."/>
            <person name="Shapiro H."/>
            <person name="Tjian R."/>
            <person name="Grigoriev I.V."/>
            <person name="Rokhsar D."/>
        </authorList>
    </citation>
    <scope>NUCLEOTIDE SEQUENCE [LARGE SCALE GENOMIC DNA]</scope>
    <source>
        <strain evidence="5">MX1 / ATCC 50154</strain>
    </source>
</reference>
<dbReference type="AlphaFoldDB" id="A9VAB3"/>
<dbReference type="GO" id="GO:0036064">
    <property type="term" value="C:ciliary basal body"/>
    <property type="evidence" value="ECO:0000318"/>
    <property type="project" value="GO_Central"/>
</dbReference>
<dbReference type="PANTHER" id="PTHR31259:SF3">
    <property type="entry name" value="ENDOSOME-ASSOCIATED-TRAFFICKING REGULATOR 1"/>
    <property type="match status" value="1"/>
</dbReference>
<feature type="compositionally biased region" description="Polar residues" evidence="3">
    <location>
        <begin position="56"/>
        <end position="67"/>
    </location>
</feature>
<dbReference type="InParanoid" id="A9VAB3"/>
<proteinExistence type="inferred from homology"/>
<dbReference type="EMBL" id="CH991573">
    <property type="protein sequence ID" value="EDQ85510.1"/>
    <property type="molecule type" value="Genomic_DNA"/>
</dbReference>
<organism evidence="4 5">
    <name type="scientific">Monosiga brevicollis</name>
    <name type="common">Choanoflagellate</name>
    <dbReference type="NCBI Taxonomy" id="81824"/>
    <lineage>
        <taxon>Eukaryota</taxon>
        <taxon>Choanoflagellata</taxon>
        <taxon>Craspedida</taxon>
        <taxon>Salpingoecidae</taxon>
        <taxon>Monosiga</taxon>
    </lineage>
</organism>
<evidence type="ECO:0000256" key="1">
    <source>
        <dbReference type="ARBA" id="ARBA00007791"/>
    </source>
</evidence>
<feature type="region of interest" description="Disordered" evidence="3">
    <location>
        <begin position="1"/>
        <end position="113"/>
    </location>
</feature>
<comment type="similarity">
    <text evidence="1">Belongs to the ENTR1 family.</text>
</comment>
<dbReference type="InterPro" id="IPR026757">
    <property type="entry name" value="ENTR1"/>
</dbReference>
<dbReference type="KEGG" id="mbr:MONBRDRAFT_29169"/>
<dbReference type="GO" id="GO:1903566">
    <property type="term" value="P:positive regulation of protein localization to cilium"/>
    <property type="evidence" value="ECO:0000318"/>
    <property type="project" value="GO_Central"/>
</dbReference>
<dbReference type="RefSeq" id="XP_001749701.1">
    <property type="nucleotide sequence ID" value="XM_001749649.1"/>
</dbReference>
<feature type="region of interest" description="Disordered" evidence="3">
    <location>
        <begin position="127"/>
        <end position="261"/>
    </location>
</feature>
<dbReference type="GO" id="GO:0030496">
    <property type="term" value="C:midbody"/>
    <property type="evidence" value="ECO:0000318"/>
    <property type="project" value="GO_Central"/>
</dbReference>
<evidence type="ECO:0000313" key="4">
    <source>
        <dbReference type="EMBL" id="EDQ85510.1"/>
    </source>
</evidence>
<keyword evidence="5" id="KW-1185">Reference proteome</keyword>
<dbReference type="GeneID" id="5894950"/>
<evidence type="ECO:0000256" key="3">
    <source>
        <dbReference type="SAM" id="MobiDB-lite"/>
    </source>
</evidence>
<evidence type="ECO:0000313" key="5">
    <source>
        <dbReference type="Proteomes" id="UP000001357"/>
    </source>
</evidence>
<feature type="compositionally biased region" description="Basic and acidic residues" evidence="3">
    <location>
        <begin position="246"/>
        <end position="261"/>
    </location>
</feature>
<dbReference type="GO" id="GO:0005813">
    <property type="term" value="C:centrosome"/>
    <property type="evidence" value="ECO:0000318"/>
    <property type="project" value="GO_Central"/>
</dbReference>
<dbReference type="PANTHER" id="PTHR31259">
    <property type="entry name" value="ENDOSOME-ASSOCIATED TRAFFICKING REGULATOR 1"/>
    <property type="match status" value="1"/>
</dbReference>
<name>A9VAB3_MONBE</name>
<feature type="compositionally biased region" description="Low complexity" evidence="3">
    <location>
        <begin position="139"/>
        <end position="172"/>
    </location>
</feature>
<dbReference type="Gene3D" id="1.10.287.1490">
    <property type="match status" value="1"/>
</dbReference>
<evidence type="ECO:0000256" key="2">
    <source>
        <dbReference type="ARBA" id="ARBA00023054"/>
    </source>
</evidence>
<dbReference type="Proteomes" id="UP000001357">
    <property type="component" value="Unassembled WGS sequence"/>
</dbReference>
<feature type="compositionally biased region" description="Polar residues" evidence="3">
    <location>
        <begin position="98"/>
        <end position="113"/>
    </location>
</feature>
<dbReference type="GO" id="GO:0032465">
    <property type="term" value="P:regulation of cytokinesis"/>
    <property type="evidence" value="ECO:0000318"/>
    <property type="project" value="GO_Central"/>
</dbReference>
<protein>
    <submittedName>
        <fullName evidence="4">Uncharacterized protein</fullName>
    </submittedName>
</protein>
<feature type="compositionally biased region" description="Acidic residues" evidence="3">
    <location>
        <begin position="1"/>
        <end position="15"/>
    </location>
</feature>
<accession>A9VAB3</accession>